<organism evidence="2 3">
    <name type="scientific">Candidatus Kurthia intestinigallinarum</name>
    <dbReference type="NCBI Taxonomy" id="1562256"/>
    <lineage>
        <taxon>Bacteria</taxon>
        <taxon>Bacillati</taxon>
        <taxon>Bacillota</taxon>
        <taxon>Bacilli</taxon>
        <taxon>Bacillales</taxon>
        <taxon>Caryophanaceae</taxon>
        <taxon>Kurthia</taxon>
    </lineage>
</organism>
<name>A0A433RQT2_9BACL</name>
<proteinExistence type="predicted"/>
<feature type="transmembrane region" description="Helical" evidence="1">
    <location>
        <begin position="111"/>
        <end position="133"/>
    </location>
</feature>
<comment type="caution">
    <text evidence="2">The sequence shown here is derived from an EMBL/GenBank/DDBJ whole genome shotgun (WGS) entry which is preliminary data.</text>
</comment>
<feature type="transmembrane region" description="Helical" evidence="1">
    <location>
        <begin position="186"/>
        <end position="208"/>
    </location>
</feature>
<keyword evidence="1" id="KW-1133">Transmembrane helix</keyword>
<dbReference type="InterPro" id="IPR038750">
    <property type="entry name" value="YczE/YyaS-like"/>
</dbReference>
<dbReference type="Pfam" id="PF19700">
    <property type="entry name" value="DUF6198"/>
    <property type="match status" value="1"/>
</dbReference>
<protein>
    <submittedName>
        <fullName evidence="2">Membrane protein</fullName>
    </submittedName>
</protein>
<dbReference type="RefSeq" id="WP_126991530.1">
    <property type="nucleotide sequence ID" value="NZ_JTFC01000041.1"/>
</dbReference>
<feature type="transmembrane region" description="Helical" evidence="1">
    <location>
        <begin position="79"/>
        <end position="105"/>
    </location>
</feature>
<sequence length="223" mass="24880">MKHYDRTIKQVTVYLSGLFILTLGISLSIYAGLGVSPVSSLAYAFTLATGISVGLTTIIANVLFIIIQIIITREWKFRSYLAQFIITLFFGSFADFTLWLVQAFLPMPETMLLRVVYLMASLFVVSFGLLGYLSARLPMMPYDALTYVISDHFNMTFSKAKVTSDLLNVIIAGIVCLLTVHQLGSIGIGTIIAALFIGKILGVFIRSWQQPLVKWMMHSKYKP</sequence>
<accession>A0A433RQT2</accession>
<reference evidence="2 3" key="1">
    <citation type="submission" date="2014-11" db="EMBL/GenBank/DDBJ databases">
        <title>Genome sequence and analysis of novel Kurthia sp.</title>
        <authorList>
            <person name="Lawson J.N."/>
            <person name="Gonzalez J.E."/>
            <person name="Rinauldi L."/>
            <person name="Xuan Z."/>
            <person name="Firman A."/>
            <person name="Shaddox L."/>
            <person name="Trudeau A."/>
            <person name="Shah S."/>
            <person name="Reiman D."/>
        </authorList>
    </citation>
    <scope>NUCLEOTIDE SEQUENCE [LARGE SCALE GENOMIC DNA]</scope>
    <source>
        <strain evidence="2 3">3B1D</strain>
    </source>
</reference>
<evidence type="ECO:0000313" key="3">
    <source>
        <dbReference type="Proteomes" id="UP000288623"/>
    </source>
</evidence>
<feature type="transmembrane region" description="Helical" evidence="1">
    <location>
        <begin position="41"/>
        <end position="67"/>
    </location>
</feature>
<keyword evidence="1" id="KW-0472">Membrane</keyword>
<dbReference type="Proteomes" id="UP000288623">
    <property type="component" value="Unassembled WGS sequence"/>
</dbReference>
<dbReference type="AlphaFoldDB" id="A0A433RQT2"/>
<feature type="transmembrane region" description="Helical" evidence="1">
    <location>
        <begin position="12"/>
        <end position="35"/>
    </location>
</feature>
<dbReference type="EMBL" id="JTFC01000041">
    <property type="protein sequence ID" value="RUS52984.1"/>
    <property type="molecule type" value="Genomic_DNA"/>
</dbReference>
<evidence type="ECO:0000256" key="1">
    <source>
        <dbReference type="SAM" id="Phobius"/>
    </source>
</evidence>
<keyword evidence="3" id="KW-1185">Reference proteome</keyword>
<keyword evidence="1" id="KW-0812">Transmembrane</keyword>
<dbReference type="PANTHER" id="PTHR40078">
    <property type="entry name" value="INTEGRAL MEMBRANE PROTEIN-RELATED"/>
    <property type="match status" value="1"/>
</dbReference>
<dbReference type="OrthoDB" id="87655at2"/>
<feature type="transmembrane region" description="Helical" evidence="1">
    <location>
        <begin position="162"/>
        <end position="180"/>
    </location>
</feature>
<gene>
    <name evidence="2" type="ORF">QI30_15600</name>
</gene>
<dbReference type="PANTHER" id="PTHR40078:SF1">
    <property type="entry name" value="INTEGRAL MEMBRANE PROTEIN"/>
    <property type="match status" value="1"/>
</dbReference>
<evidence type="ECO:0000313" key="2">
    <source>
        <dbReference type="EMBL" id="RUS52984.1"/>
    </source>
</evidence>